<name>N9SNG7_9GAMM</name>
<evidence type="ECO:0000313" key="1">
    <source>
        <dbReference type="EMBL" id="ENX56171.1"/>
    </source>
</evidence>
<reference evidence="1 2" key="1">
    <citation type="submission" date="2013-02" db="EMBL/GenBank/DDBJ databases">
        <title>The Genome Sequence of Acinetobacter sp. CIP 70.18.</title>
        <authorList>
            <consortium name="The Broad Institute Genome Sequencing Platform"/>
            <consortium name="The Broad Institute Genome Sequencing Center for Infectious Disease"/>
            <person name="Cerqueira G."/>
            <person name="Feldgarden M."/>
            <person name="Courvalin P."/>
            <person name="Perichon B."/>
            <person name="Grillot-Courvalin C."/>
            <person name="Clermont D."/>
            <person name="Rocha E."/>
            <person name="Yoon E.-J."/>
            <person name="Nemec A."/>
            <person name="Walker B."/>
            <person name="Young S.K."/>
            <person name="Zeng Q."/>
            <person name="Gargeya S."/>
            <person name="Fitzgerald M."/>
            <person name="Haas B."/>
            <person name="Abouelleil A."/>
            <person name="Alvarado L."/>
            <person name="Arachchi H.M."/>
            <person name="Berlin A.M."/>
            <person name="Chapman S.B."/>
            <person name="Dewar J."/>
            <person name="Goldberg J."/>
            <person name="Griggs A."/>
            <person name="Gujja S."/>
            <person name="Hansen M."/>
            <person name="Howarth C."/>
            <person name="Imamovic A."/>
            <person name="Larimer J."/>
            <person name="McCowan C."/>
            <person name="Murphy C."/>
            <person name="Neiman D."/>
            <person name="Pearson M."/>
            <person name="Priest M."/>
            <person name="Roberts A."/>
            <person name="Saif S."/>
            <person name="Shea T."/>
            <person name="Sisk P."/>
            <person name="Sykes S."/>
            <person name="Wortman J."/>
            <person name="Nusbaum C."/>
            <person name="Birren B."/>
        </authorList>
    </citation>
    <scope>NUCLEOTIDE SEQUENCE [LARGE SCALE GENOMIC DNA]</scope>
    <source>
        <strain evidence="1 2">CIP 70.18</strain>
    </source>
</reference>
<dbReference type="EMBL" id="APRN01000038">
    <property type="protein sequence ID" value="ENX56171.1"/>
    <property type="molecule type" value="Genomic_DNA"/>
</dbReference>
<sequence>MNVDEIIKHAPIESTGYIFLGGVLFYILDKGEERFVQSKVYPYWQKVNKYDLDIQPIKQSHNQT</sequence>
<dbReference type="OrthoDB" id="9909721at2"/>
<dbReference type="HOGENOM" id="CLU_2857476_0_0_6"/>
<accession>N9SNG7</accession>
<keyword evidence="2" id="KW-1185">Reference proteome</keyword>
<organism evidence="1 2">
    <name type="scientific">Acinetobacter higginsii</name>
    <dbReference type="NCBI Taxonomy" id="70347"/>
    <lineage>
        <taxon>Bacteria</taxon>
        <taxon>Pseudomonadati</taxon>
        <taxon>Pseudomonadota</taxon>
        <taxon>Gammaproteobacteria</taxon>
        <taxon>Moraxellales</taxon>
        <taxon>Moraxellaceae</taxon>
        <taxon>Acinetobacter</taxon>
    </lineage>
</organism>
<proteinExistence type="predicted"/>
<gene>
    <name evidence="1" type="ORF">F902_03268</name>
</gene>
<evidence type="ECO:0000313" key="2">
    <source>
        <dbReference type="Proteomes" id="UP000013084"/>
    </source>
</evidence>
<dbReference type="Proteomes" id="UP000013084">
    <property type="component" value="Unassembled WGS sequence"/>
</dbReference>
<comment type="caution">
    <text evidence="1">The sequence shown here is derived from an EMBL/GenBank/DDBJ whole genome shotgun (WGS) entry which is preliminary data.</text>
</comment>
<dbReference type="RefSeq" id="WP_005204977.1">
    <property type="nucleotide sequence ID" value="NZ_KB850072.1"/>
</dbReference>
<protein>
    <submittedName>
        <fullName evidence="1">Uncharacterized protein</fullName>
    </submittedName>
</protein>
<dbReference type="AlphaFoldDB" id="N9SNG7"/>